<dbReference type="InterPro" id="IPR020846">
    <property type="entry name" value="MFS_dom"/>
</dbReference>
<reference evidence="8" key="1">
    <citation type="submission" date="2014-07" db="EMBL/GenBank/DDBJ databases">
        <authorList>
            <person name="Urmite Genomes Urmite Genomes"/>
        </authorList>
    </citation>
    <scope>NUCLEOTIDE SEQUENCE</scope>
    <source>
        <strain evidence="8">11W110_air</strain>
    </source>
</reference>
<comment type="subcellular location">
    <subcellularLocation>
        <location evidence="1">Cell membrane</location>
        <topology evidence="1">Multi-pass membrane protein</topology>
    </subcellularLocation>
</comment>
<dbReference type="InterPro" id="IPR050189">
    <property type="entry name" value="MFS_Efflux_Transporters"/>
</dbReference>
<dbReference type="EMBL" id="LN483070">
    <property type="protein sequence ID" value="CEA07703.1"/>
    <property type="molecule type" value="Genomic_DNA"/>
</dbReference>
<feature type="transmembrane region" description="Helical" evidence="6">
    <location>
        <begin position="85"/>
        <end position="102"/>
    </location>
</feature>
<dbReference type="PANTHER" id="PTHR43124:SF3">
    <property type="entry name" value="CHLORAMPHENICOL EFFLUX PUMP RV0191"/>
    <property type="match status" value="1"/>
</dbReference>
<feature type="transmembrane region" description="Helical" evidence="6">
    <location>
        <begin position="171"/>
        <end position="193"/>
    </location>
</feature>
<evidence type="ECO:0000256" key="2">
    <source>
        <dbReference type="ARBA" id="ARBA00022475"/>
    </source>
</evidence>
<dbReference type="GO" id="GO:0022857">
    <property type="term" value="F:transmembrane transporter activity"/>
    <property type="evidence" value="ECO:0007669"/>
    <property type="project" value="InterPro"/>
</dbReference>
<feature type="domain" description="Major facilitator superfamily (MFS) profile" evidence="7">
    <location>
        <begin position="19"/>
        <end position="394"/>
    </location>
</feature>
<dbReference type="PANTHER" id="PTHR43124">
    <property type="entry name" value="PURINE EFFLUX PUMP PBUE"/>
    <property type="match status" value="1"/>
</dbReference>
<name>A0A078MK52_9MICC</name>
<dbReference type="InterPro" id="IPR011701">
    <property type="entry name" value="MFS"/>
</dbReference>
<gene>
    <name evidence="8" type="primary">ydhP</name>
    <name evidence="8" type="ORF">BN1051_01024</name>
</gene>
<keyword evidence="4 6" id="KW-1133">Transmembrane helix</keyword>
<protein>
    <submittedName>
        <fullName evidence="8">Inner membrane transport protein YdhP</fullName>
    </submittedName>
</protein>
<evidence type="ECO:0000256" key="4">
    <source>
        <dbReference type="ARBA" id="ARBA00022989"/>
    </source>
</evidence>
<feature type="transmembrane region" description="Helical" evidence="6">
    <location>
        <begin position="304"/>
        <end position="324"/>
    </location>
</feature>
<proteinExistence type="predicted"/>
<feature type="transmembrane region" description="Helical" evidence="6">
    <location>
        <begin position="214"/>
        <end position="237"/>
    </location>
</feature>
<evidence type="ECO:0000313" key="8">
    <source>
        <dbReference type="EMBL" id="CEA07703.1"/>
    </source>
</evidence>
<evidence type="ECO:0000256" key="5">
    <source>
        <dbReference type="ARBA" id="ARBA00023136"/>
    </source>
</evidence>
<sequence>MPRPAPAARPAAPSGVGLAIFALAVGGFAIGTTEFAIMGLLQEMVADLGVSVPEGGAVISAYALGVVVGAPLLAALGARLPRKNLAVGLMMLFTLGNLSSFFAPDYGWLLVTRFISGLPHGAFFGVAAVIAASLVSPTRRAQAISMVMLGLSIANVVGVPAATWLGQTAGWRWMFVVVAGLGALTVVLTARRIPYEAAHPDASIRRELGALRRVQVWLALLIGTVGFGGFFAVYTYISPTMTDLAGFPTSALPLIVGLYGVGQVAGNVIGGWIADRNVLGSICAVLAATVLILLGYAWLVQYRIPALVFVFLVGLIGSMLVPPLQTRLLDVSPGAQSLASSLNHAALNMANALGAFVGGVVIAWGWGYRSPALVGAGLAVLGLAVALFSGLLERRRPDAGDAVKPAAAGGPSAR</sequence>
<keyword evidence="5 6" id="KW-0472">Membrane</keyword>
<feature type="transmembrane region" description="Helical" evidence="6">
    <location>
        <begin position="345"/>
        <end position="366"/>
    </location>
</feature>
<evidence type="ECO:0000256" key="3">
    <source>
        <dbReference type="ARBA" id="ARBA00022692"/>
    </source>
</evidence>
<dbReference type="InterPro" id="IPR036259">
    <property type="entry name" value="MFS_trans_sf"/>
</dbReference>
<organism evidence="8">
    <name type="scientific">Arthrobacter saudimassiliensis</name>
    <dbReference type="NCBI Taxonomy" id="1461584"/>
    <lineage>
        <taxon>Bacteria</taxon>
        <taxon>Bacillati</taxon>
        <taxon>Actinomycetota</taxon>
        <taxon>Actinomycetes</taxon>
        <taxon>Micrococcales</taxon>
        <taxon>Micrococcaceae</taxon>
        <taxon>Arthrobacter</taxon>
    </lineage>
</organism>
<feature type="transmembrane region" description="Helical" evidence="6">
    <location>
        <begin position="147"/>
        <end position="165"/>
    </location>
</feature>
<feature type="transmembrane region" description="Helical" evidence="6">
    <location>
        <begin position="249"/>
        <end position="270"/>
    </location>
</feature>
<dbReference type="CDD" id="cd17324">
    <property type="entry name" value="MFS_NepI_like"/>
    <property type="match status" value="1"/>
</dbReference>
<dbReference type="GO" id="GO:0005886">
    <property type="term" value="C:plasma membrane"/>
    <property type="evidence" value="ECO:0007669"/>
    <property type="project" value="UniProtKB-SubCell"/>
</dbReference>
<feature type="transmembrane region" description="Helical" evidence="6">
    <location>
        <begin position="277"/>
        <end position="298"/>
    </location>
</feature>
<accession>A0A078MK52</accession>
<evidence type="ECO:0000256" key="6">
    <source>
        <dbReference type="SAM" id="Phobius"/>
    </source>
</evidence>
<dbReference type="AlphaFoldDB" id="A0A078MK52"/>
<feature type="transmembrane region" description="Helical" evidence="6">
    <location>
        <begin position="114"/>
        <end position="135"/>
    </location>
</feature>
<dbReference type="Gene3D" id="1.20.1250.20">
    <property type="entry name" value="MFS general substrate transporter like domains"/>
    <property type="match status" value="1"/>
</dbReference>
<evidence type="ECO:0000259" key="7">
    <source>
        <dbReference type="PROSITE" id="PS50850"/>
    </source>
</evidence>
<evidence type="ECO:0000256" key="1">
    <source>
        <dbReference type="ARBA" id="ARBA00004651"/>
    </source>
</evidence>
<feature type="transmembrane region" description="Helical" evidence="6">
    <location>
        <begin position="372"/>
        <end position="392"/>
    </location>
</feature>
<feature type="transmembrane region" description="Helical" evidence="6">
    <location>
        <begin position="12"/>
        <end position="37"/>
    </location>
</feature>
<feature type="transmembrane region" description="Helical" evidence="6">
    <location>
        <begin position="57"/>
        <end position="78"/>
    </location>
</feature>
<dbReference type="PROSITE" id="PS50850">
    <property type="entry name" value="MFS"/>
    <property type="match status" value="1"/>
</dbReference>
<keyword evidence="2" id="KW-1003">Cell membrane</keyword>
<dbReference type="Pfam" id="PF07690">
    <property type="entry name" value="MFS_1"/>
    <property type="match status" value="1"/>
</dbReference>
<dbReference type="PATRIC" id="fig|1461584.3.peg.1016"/>
<dbReference type="SUPFAM" id="SSF103473">
    <property type="entry name" value="MFS general substrate transporter"/>
    <property type="match status" value="1"/>
</dbReference>
<keyword evidence="3 6" id="KW-0812">Transmembrane</keyword>